<dbReference type="InterPro" id="IPR036390">
    <property type="entry name" value="WH_DNA-bd_sf"/>
</dbReference>
<keyword evidence="3" id="KW-0238">DNA-binding</keyword>
<evidence type="ECO:0000256" key="4">
    <source>
        <dbReference type="ARBA" id="ARBA00023163"/>
    </source>
</evidence>
<dbReference type="Gene3D" id="3.40.190.290">
    <property type="match status" value="1"/>
</dbReference>
<keyword evidence="7" id="KW-1185">Reference proteome</keyword>
<keyword evidence="2" id="KW-0805">Transcription regulation</keyword>
<protein>
    <submittedName>
        <fullName evidence="6">LysR substrate-binding domain-containing protein</fullName>
    </submittedName>
</protein>
<dbReference type="Gene3D" id="1.10.10.10">
    <property type="entry name" value="Winged helix-like DNA-binding domain superfamily/Winged helix DNA-binding domain"/>
    <property type="match status" value="1"/>
</dbReference>
<comment type="caution">
    <text evidence="6">The sequence shown here is derived from an EMBL/GenBank/DDBJ whole genome shotgun (WGS) entry which is preliminary data.</text>
</comment>
<evidence type="ECO:0000259" key="5">
    <source>
        <dbReference type="PROSITE" id="PS50931"/>
    </source>
</evidence>
<reference evidence="6 7" key="1">
    <citation type="journal article" date="2019" name="Int. J. Syst. Evol. Microbiol.">
        <title>The Global Catalogue of Microorganisms (GCM) 10K type strain sequencing project: providing services to taxonomists for standard genome sequencing and annotation.</title>
        <authorList>
            <consortium name="The Broad Institute Genomics Platform"/>
            <consortium name="The Broad Institute Genome Sequencing Center for Infectious Disease"/>
            <person name="Wu L."/>
            <person name="Ma J."/>
        </authorList>
    </citation>
    <scope>NUCLEOTIDE SEQUENCE [LARGE SCALE GENOMIC DNA]</scope>
    <source>
        <strain evidence="6 7">JCM 13595</strain>
    </source>
</reference>
<evidence type="ECO:0000256" key="3">
    <source>
        <dbReference type="ARBA" id="ARBA00023125"/>
    </source>
</evidence>
<gene>
    <name evidence="6" type="ORF">GCM10009720_26240</name>
</gene>
<dbReference type="EMBL" id="BAAAMN010000051">
    <property type="protein sequence ID" value="GAA2044099.1"/>
    <property type="molecule type" value="Genomic_DNA"/>
</dbReference>
<dbReference type="InterPro" id="IPR000847">
    <property type="entry name" value="LysR_HTH_N"/>
</dbReference>
<dbReference type="CDD" id="cd05466">
    <property type="entry name" value="PBP2_LTTR_substrate"/>
    <property type="match status" value="1"/>
</dbReference>
<dbReference type="Proteomes" id="UP001501461">
    <property type="component" value="Unassembled WGS sequence"/>
</dbReference>
<organism evidence="6 7">
    <name type="scientific">Yaniella flava</name>
    <dbReference type="NCBI Taxonomy" id="287930"/>
    <lineage>
        <taxon>Bacteria</taxon>
        <taxon>Bacillati</taxon>
        <taxon>Actinomycetota</taxon>
        <taxon>Actinomycetes</taxon>
        <taxon>Micrococcales</taxon>
        <taxon>Micrococcaceae</taxon>
        <taxon>Yaniella</taxon>
    </lineage>
</organism>
<sequence>MTMNLEQLQGFLAVAETGHFTRAAAELHLAQPTLSRQISTLEIELGSELFNRARGNITLTAAGETLLPVASRMLADAEHIRFQMHEMAGLRRGRVRLGAPPSMCVSVVAEVVGPYHADYPGVDLHLHESGSHNLLNELVGGSLDLALIVASDHDPSSAESLAHTPLLVEELMVISGHPAHFAEHGGQLTLRQLAALPQIVFSESYDLRAATMQAYRQQDLVPNVVLEGAEMDAVLRFVERGLGVAVVPATVLLDRPGLESRRLIEPSLTRTISLAHRKDVSLSRAAAAMQRMILTTTEALASQSPAIHSLTTEKHLEG</sequence>
<evidence type="ECO:0000256" key="2">
    <source>
        <dbReference type="ARBA" id="ARBA00023015"/>
    </source>
</evidence>
<evidence type="ECO:0000256" key="1">
    <source>
        <dbReference type="ARBA" id="ARBA00009437"/>
    </source>
</evidence>
<dbReference type="PROSITE" id="PS50931">
    <property type="entry name" value="HTH_LYSR"/>
    <property type="match status" value="1"/>
</dbReference>
<name>A0ABN2UV02_9MICC</name>
<comment type="similarity">
    <text evidence="1">Belongs to the LysR transcriptional regulatory family.</text>
</comment>
<feature type="domain" description="HTH lysR-type" evidence="5">
    <location>
        <begin position="3"/>
        <end position="60"/>
    </location>
</feature>
<dbReference type="InterPro" id="IPR036388">
    <property type="entry name" value="WH-like_DNA-bd_sf"/>
</dbReference>
<evidence type="ECO:0000313" key="6">
    <source>
        <dbReference type="EMBL" id="GAA2044099.1"/>
    </source>
</evidence>
<dbReference type="PRINTS" id="PR00039">
    <property type="entry name" value="HTHLYSR"/>
</dbReference>
<dbReference type="Pfam" id="PF00126">
    <property type="entry name" value="HTH_1"/>
    <property type="match status" value="1"/>
</dbReference>
<dbReference type="InterPro" id="IPR005119">
    <property type="entry name" value="LysR_subst-bd"/>
</dbReference>
<dbReference type="SUPFAM" id="SSF53850">
    <property type="entry name" value="Periplasmic binding protein-like II"/>
    <property type="match status" value="1"/>
</dbReference>
<evidence type="ECO:0000313" key="7">
    <source>
        <dbReference type="Proteomes" id="UP001501461"/>
    </source>
</evidence>
<dbReference type="InterPro" id="IPR050950">
    <property type="entry name" value="HTH-type_LysR_regulators"/>
</dbReference>
<accession>A0ABN2UV02</accession>
<dbReference type="SUPFAM" id="SSF46785">
    <property type="entry name" value="Winged helix' DNA-binding domain"/>
    <property type="match status" value="1"/>
</dbReference>
<proteinExistence type="inferred from homology"/>
<keyword evidence="4" id="KW-0804">Transcription</keyword>
<dbReference type="PANTHER" id="PTHR30419">
    <property type="entry name" value="HTH-TYPE TRANSCRIPTIONAL REGULATOR YBHD"/>
    <property type="match status" value="1"/>
</dbReference>
<dbReference type="Pfam" id="PF03466">
    <property type="entry name" value="LysR_substrate"/>
    <property type="match status" value="1"/>
</dbReference>